<dbReference type="AlphaFoldDB" id="A0A0W1SF40"/>
<proteinExistence type="predicted"/>
<organism evidence="1 2">
    <name type="scientific">Haloferax profundi</name>
    <dbReference type="NCBI Taxonomy" id="1544718"/>
    <lineage>
        <taxon>Archaea</taxon>
        <taxon>Methanobacteriati</taxon>
        <taxon>Methanobacteriota</taxon>
        <taxon>Stenosarchaea group</taxon>
        <taxon>Halobacteria</taxon>
        <taxon>Halobacteriales</taxon>
        <taxon>Haloferacaceae</taxon>
        <taxon>Haloferax</taxon>
    </lineage>
</organism>
<keyword evidence="2" id="KW-1185">Reference proteome</keyword>
<reference evidence="1 2" key="1">
    <citation type="submission" date="2015-12" db="EMBL/GenBank/DDBJ databases">
        <title>Haloferax profundi sp. nov. isolated from the Discovery deep brine-seawater interface in the Red Sea.</title>
        <authorList>
            <person name="Zhang G."/>
            <person name="Stingl U."/>
            <person name="Rashid M."/>
        </authorList>
    </citation>
    <scope>NUCLEOTIDE SEQUENCE [LARGE SCALE GENOMIC DNA]</scope>
    <source>
        <strain evidence="1 2">SB29</strain>
    </source>
</reference>
<dbReference type="Proteomes" id="UP000053157">
    <property type="component" value="Unassembled WGS sequence"/>
</dbReference>
<name>A0A0W1SF40_9EURY</name>
<evidence type="ECO:0000313" key="2">
    <source>
        <dbReference type="Proteomes" id="UP000053157"/>
    </source>
</evidence>
<protein>
    <submittedName>
        <fullName evidence="1">Uncharacterized protein</fullName>
    </submittedName>
</protein>
<sequence>MRTKRNDKLSFLWLSGLWLDNEFCPLLVDDFSYRGICPTCDSQRSTIVRFPSAITNPIQFKTITHITTEIVRVGSVVTRGKFTPRNECIDGNGLCF</sequence>
<accession>A0A0W1SF40</accession>
<gene>
    <name evidence="1" type="ORF">AUR66_16595</name>
</gene>
<evidence type="ECO:0000313" key="1">
    <source>
        <dbReference type="EMBL" id="KTG24437.1"/>
    </source>
</evidence>
<comment type="caution">
    <text evidence="1">The sequence shown here is derived from an EMBL/GenBank/DDBJ whole genome shotgun (WGS) entry which is preliminary data.</text>
</comment>
<dbReference type="EMBL" id="LOPV01000303">
    <property type="protein sequence ID" value="KTG24437.1"/>
    <property type="molecule type" value="Genomic_DNA"/>
</dbReference>